<evidence type="ECO:0008006" key="4">
    <source>
        <dbReference type="Google" id="ProtNLM"/>
    </source>
</evidence>
<keyword evidence="1" id="KW-1133">Transmembrane helix</keyword>
<evidence type="ECO:0000313" key="3">
    <source>
        <dbReference type="Proteomes" id="UP000659697"/>
    </source>
</evidence>
<accession>A0ABQ3L1E0</accession>
<feature type="transmembrane region" description="Helical" evidence="1">
    <location>
        <begin position="180"/>
        <end position="202"/>
    </location>
</feature>
<keyword evidence="3" id="KW-1185">Reference proteome</keyword>
<evidence type="ECO:0000313" key="2">
    <source>
        <dbReference type="EMBL" id="GHG73398.1"/>
    </source>
</evidence>
<feature type="transmembrane region" description="Helical" evidence="1">
    <location>
        <begin position="156"/>
        <end position="174"/>
    </location>
</feature>
<sequence length="209" mass="22761">MSDNTDFLIEKLVASHRAVTPLKVKPLLLLALLMIAGCALIILMPLGLRADWHAAALLKSAALLTLTMASLKLTLVVSRPEQPSWQNSWSLFLLLLCAGVLFIAFTALGMELSIEEAMQVGSFWACVSWVGGVGVVAVLILQRLLRRARPGQRSSLRLAVPLCAALLAATVYSLHCPVDALVYLATAYLLAASIVVAFGWLLSRRLWRW</sequence>
<gene>
    <name evidence="2" type="ORF">GCM10010919_26150</name>
</gene>
<dbReference type="Proteomes" id="UP000659697">
    <property type="component" value="Unassembled WGS sequence"/>
</dbReference>
<evidence type="ECO:0000256" key="1">
    <source>
        <dbReference type="SAM" id="Phobius"/>
    </source>
</evidence>
<protein>
    <recommendedName>
        <fullName evidence="4">DUF1109 domain-containing protein</fullName>
    </recommendedName>
</protein>
<name>A0ABQ3L1E0_9ALTE</name>
<proteinExistence type="predicted"/>
<feature type="transmembrane region" description="Helical" evidence="1">
    <location>
        <begin position="54"/>
        <end position="77"/>
    </location>
</feature>
<feature type="transmembrane region" description="Helical" evidence="1">
    <location>
        <begin position="89"/>
        <end position="110"/>
    </location>
</feature>
<organism evidence="2 3">
    <name type="scientific">Alishewanella longhuensis</name>
    <dbReference type="NCBI Taxonomy" id="1091037"/>
    <lineage>
        <taxon>Bacteria</taxon>
        <taxon>Pseudomonadati</taxon>
        <taxon>Pseudomonadota</taxon>
        <taxon>Gammaproteobacteria</taxon>
        <taxon>Alteromonadales</taxon>
        <taxon>Alteromonadaceae</taxon>
        <taxon>Alishewanella</taxon>
    </lineage>
</organism>
<comment type="caution">
    <text evidence="2">The sequence shown here is derived from an EMBL/GenBank/DDBJ whole genome shotgun (WGS) entry which is preliminary data.</text>
</comment>
<dbReference type="InterPro" id="IPR009495">
    <property type="entry name" value="NrsF"/>
</dbReference>
<keyword evidence="1" id="KW-0812">Transmembrane</keyword>
<dbReference type="RefSeq" id="WP_189433471.1">
    <property type="nucleotide sequence ID" value="NZ_BNAO01000007.1"/>
</dbReference>
<keyword evidence="1" id="KW-0472">Membrane</keyword>
<feature type="transmembrane region" description="Helical" evidence="1">
    <location>
        <begin position="122"/>
        <end position="144"/>
    </location>
</feature>
<dbReference type="Pfam" id="PF06532">
    <property type="entry name" value="NrsF"/>
    <property type="match status" value="1"/>
</dbReference>
<feature type="transmembrane region" description="Helical" evidence="1">
    <location>
        <begin position="27"/>
        <end position="48"/>
    </location>
</feature>
<dbReference type="EMBL" id="BNAO01000007">
    <property type="protein sequence ID" value="GHG73398.1"/>
    <property type="molecule type" value="Genomic_DNA"/>
</dbReference>
<reference evidence="3" key="1">
    <citation type="journal article" date="2019" name="Int. J. Syst. Evol. Microbiol.">
        <title>The Global Catalogue of Microorganisms (GCM) 10K type strain sequencing project: providing services to taxonomists for standard genome sequencing and annotation.</title>
        <authorList>
            <consortium name="The Broad Institute Genomics Platform"/>
            <consortium name="The Broad Institute Genome Sequencing Center for Infectious Disease"/>
            <person name="Wu L."/>
            <person name="Ma J."/>
        </authorList>
    </citation>
    <scope>NUCLEOTIDE SEQUENCE [LARGE SCALE GENOMIC DNA]</scope>
    <source>
        <strain evidence="3">CGMCC 1.7003</strain>
    </source>
</reference>